<dbReference type="GO" id="GO:0071013">
    <property type="term" value="C:catalytic step 2 spliceosome"/>
    <property type="evidence" value="ECO:0007669"/>
    <property type="project" value="TreeGrafter"/>
</dbReference>
<sequence>MMAVNRQQNVLPEEEYLENIGKIIERDFFPDLEKWKAQKDYLEAVEHNDTKKLREIYEKYSLSKQLLPVQPDASPDTFETPQPVKGPSSSRADNPTDINYGNQDDSKPKNIENVGLDKFLSNTTSEDNQSFNEIIKEAEIQFQKKNAWLFDGEKKALETVDKLEVPSIEDQASIKDRPFNMDSWTFKNKNYIMYVPDGVTLTKEELINMASMRQKIDHSNTRLRLNPFDEHHNKQQLCSLAHMQTRQLDGKIGVDGKELTSSTPKINGYGFVKTPSPAPGVNQSPFMTWGEIEGTPFRLDGSDTPLIPHNSGPIFKIPEQPKRERLAHALAEKASEGHRNKKIKALETARKQLSTPSPSNLMNSPLDRLNSMSPAAQRLVCSRLSCDRSRDNALRASYSPSPHTTPSRSPSISGLKGDIRKLTPTNKKNSYEVPQNLTDNLLNINVTKRSRAIDFF</sequence>
<proteinExistence type="inferred from homology"/>
<feature type="compositionally biased region" description="Polar residues" evidence="4">
    <location>
        <begin position="351"/>
        <end position="363"/>
    </location>
</feature>
<dbReference type="PANTHER" id="PTHR12940">
    <property type="entry name" value="ES-2 PROTEIN - RELATED"/>
    <property type="match status" value="1"/>
</dbReference>
<dbReference type="PANTHER" id="PTHR12940:SF0">
    <property type="entry name" value="SPLICING FACTOR ESS-2 HOMOLOG"/>
    <property type="match status" value="1"/>
</dbReference>
<accession>A0A5E4LYK2</accession>
<protein>
    <submittedName>
        <fullName evidence="5">Nuclear protein DGCR14</fullName>
    </submittedName>
</protein>
<feature type="region of interest" description="Disordered" evidence="4">
    <location>
        <begin position="68"/>
        <end position="111"/>
    </location>
</feature>
<feature type="compositionally biased region" description="Low complexity" evidence="4">
    <location>
        <begin position="397"/>
        <end position="413"/>
    </location>
</feature>
<dbReference type="EMBL" id="CABPRJ010000006">
    <property type="protein sequence ID" value="VVC24837.1"/>
    <property type="molecule type" value="Genomic_DNA"/>
</dbReference>
<feature type="region of interest" description="Disordered" evidence="4">
    <location>
        <begin position="349"/>
        <end position="368"/>
    </location>
</feature>
<gene>
    <name evidence="5" type="ORF">CINCED_3A010855</name>
</gene>
<comment type="similarity">
    <text evidence="2">Belongs to the ESS2 family.</text>
</comment>
<evidence type="ECO:0000256" key="2">
    <source>
        <dbReference type="ARBA" id="ARBA00009072"/>
    </source>
</evidence>
<evidence type="ECO:0000256" key="3">
    <source>
        <dbReference type="ARBA" id="ARBA00023242"/>
    </source>
</evidence>
<feature type="region of interest" description="Disordered" evidence="4">
    <location>
        <begin position="393"/>
        <end position="428"/>
    </location>
</feature>
<dbReference type="AlphaFoldDB" id="A0A5E4LYK2"/>
<feature type="compositionally biased region" description="Polar residues" evidence="4">
    <location>
        <begin position="87"/>
        <end position="103"/>
    </location>
</feature>
<dbReference type="InterPro" id="IPR019148">
    <property type="entry name" value="Nuclear_protein_DGCR14_ESS-2"/>
</dbReference>
<dbReference type="Proteomes" id="UP000325440">
    <property type="component" value="Unassembled WGS sequence"/>
</dbReference>
<name>A0A5E4LYK2_9HEMI</name>
<evidence type="ECO:0000256" key="4">
    <source>
        <dbReference type="SAM" id="MobiDB-lite"/>
    </source>
</evidence>
<comment type="subcellular location">
    <subcellularLocation>
        <location evidence="1">Nucleus</location>
    </subcellularLocation>
</comment>
<dbReference type="Pfam" id="PF09751">
    <property type="entry name" value="Es2"/>
    <property type="match status" value="1"/>
</dbReference>
<evidence type="ECO:0000313" key="5">
    <source>
        <dbReference type="EMBL" id="VVC24837.1"/>
    </source>
</evidence>
<reference evidence="5 6" key="1">
    <citation type="submission" date="2019-08" db="EMBL/GenBank/DDBJ databases">
        <authorList>
            <person name="Alioto T."/>
            <person name="Alioto T."/>
            <person name="Gomez Garrido J."/>
        </authorList>
    </citation>
    <scope>NUCLEOTIDE SEQUENCE [LARGE SCALE GENOMIC DNA]</scope>
</reference>
<evidence type="ECO:0000313" key="6">
    <source>
        <dbReference type="Proteomes" id="UP000325440"/>
    </source>
</evidence>
<keyword evidence="6" id="KW-1185">Reference proteome</keyword>
<evidence type="ECO:0000256" key="1">
    <source>
        <dbReference type="ARBA" id="ARBA00004123"/>
    </source>
</evidence>
<dbReference type="OrthoDB" id="19679at2759"/>
<keyword evidence="3" id="KW-0539">Nucleus</keyword>
<organism evidence="5 6">
    <name type="scientific">Cinara cedri</name>
    <dbReference type="NCBI Taxonomy" id="506608"/>
    <lineage>
        <taxon>Eukaryota</taxon>
        <taxon>Metazoa</taxon>
        <taxon>Ecdysozoa</taxon>
        <taxon>Arthropoda</taxon>
        <taxon>Hexapoda</taxon>
        <taxon>Insecta</taxon>
        <taxon>Pterygota</taxon>
        <taxon>Neoptera</taxon>
        <taxon>Paraneoptera</taxon>
        <taxon>Hemiptera</taxon>
        <taxon>Sternorrhyncha</taxon>
        <taxon>Aphidomorpha</taxon>
        <taxon>Aphidoidea</taxon>
        <taxon>Aphididae</taxon>
        <taxon>Lachninae</taxon>
        <taxon>Cinara</taxon>
    </lineage>
</organism>